<evidence type="ECO:0000313" key="2">
    <source>
        <dbReference type="EMBL" id="CAF4247720.1"/>
    </source>
</evidence>
<dbReference type="Proteomes" id="UP000663829">
    <property type="component" value="Unassembled WGS sequence"/>
</dbReference>
<dbReference type="Proteomes" id="UP000681722">
    <property type="component" value="Unassembled WGS sequence"/>
</dbReference>
<protein>
    <submittedName>
        <fullName evidence="1">Uncharacterized protein</fullName>
    </submittedName>
</protein>
<dbReference type="EMBL" id="CAJNOQ010015650">
    <property type="protein sequence ID" value="CAF1365717.1"/>
    <property type="molecule type" value="Genomic_DNA"/>
</dbReference>
<gene>
    <name evidence="1" type="ORF">GPM918_LOCUS31605</name>
    <name evidence="2" type="ORF">SRO942_LOCUS32252</name>
</gene>
<name>A0A815II29_9BILA</name>
<sequence>MHSPRESDD</sequence>
<accession>A0A815II29</accession>
<keyword evidence="3" id="KW-1185">Reference proteome</keyword>
<dbReference type="EMBL" id="CAJOBC010072623">
    <property type="protein sequence ID" value="CAF4247720.1"/>
    <property type="molecule type" value="Genomic_DNA"/>
</dbReference>
<reference evidence="1" key="1">
    <citation type="submission" date="2021-02" db="EMBL/GenBank/DDBJ databases">
        <authorList>
            <person name="Nowell W R."/>
        </authorList>
    </citation>
    <scope>NUCLEOTIDE SEQUENCE</scope>
</reference>
<organism evidence="1 3">
    <name type="scientific">Didymodactylos carnosus</name>
    <dbReference type="NCBI Taxonomy" id="1234261"/>
    <lineage>
        <taxon>Eukaryota</taxon>
        <taxon>Metazoa</taxon>
        <taxon>Spiralia</taxon>
        <taxon>Gnathifera</taxon>
        <taxon>Rotifera</taxon>
        <taxon>Eurotatoria</taxon>
        <taxon>Bdelloidea</taxon>
        <taxon>Philodinida</taxon>
        <taxon>Philodinidae</taxon>
        <taxon>Didymodactylos</taxon>
    </lineage>
</organism>
<proteinExistence type="predicted"/>
<comment type="caution">
    <text evidence="1">The sequence shown here is derived from an EMBL/GenBank/DDBJ whole genome shotgun (WGS) entry which is preliminary data.</text>
</comment>
<evidence type="ECO:0000313" key="3">
    <source>
        <dbReference type="Proteomes" id="UP000663829"/>
    </source>
</evidence>
<evidence type="ECO:0000313" key="1">
    <source>
        <dbReference type="EMBL" id="CAF1365717.1"/>
    </source>
</evidence>
<feature type="non-terminal residue" evidence="1">
    <location>
        <position position="9"/>
    </location>
</feature>